<dbReference type="Proteomes" id="UP000225706">
    <property type="component" value="Unassembled WGS sequence"/>
</dbReference>
<evidence type="ECO:0000313" key="2">
    <source>
        <dbReference type="Proteomes" id="UP000225706"/>
    </source>
</evidence>
<dbReference type="AlphaFoldDB" id="A0A2B4RT36"/>
<proteinExistence type="predicted"/>
<reference evidence="2" key="1">
    <citation type="journal article" date="2017" name="bioRxiv">
        <title>Comparative analysis of the genomes of Stylophora pistillata and Acropora digitifera provides evidence for extensive differences between species of corals.</title>
        <authorList>
            <person name="Voolstra C.R."/>
            <person name="Li Y."/>
            <person name="Liew Y.J."/>
            <person name="Baumgarten S."/>
            <person name="Zoccola D."/>
            <person name="Flot J.-F."/>
            <person name="Tambutte S."/>
            <person name="Allemand D."/>
            <person name="Aranda M."/>
        </authorList>
    </citation>
    <scope>NUCLEOTIDE SEQUENCE [LARGE SCALE GENOMIC DNA]</scope>
</reference>
<keyword evidence="2" id="KW-1185">Reference proteome</keyword>
<organism evidence="1 2">
    <name type="scientific">Stylophora pistillata</name>
    <name type="common">Smooth cauliflower coral</name>
    <dbReference type="NCBI Taxonomy" id="50429"/>
    <lineage>
        <taxon>Eukaryota</taxon>
        <taxon>Metazoa</taxon>
        <taxon>Cnidaria</taxon>
        <taxon>Anthozoa</taxon>
        <taxon>Hexacorallia</taxon>
        <taxon>Scleractinia</taxon>
        <taxon>Astrocoeniina</taxon>
        <taxon>Pocilloporidae</taxon>
        <taxon>Stylophora</taxon>
    </lineage>
</organism>
<evidence type="ECO:0000313" key="1">
    <source>
        <dbReference type="EMBL" id="PFX19382.1"/>
    </source>
</evidence>
<sequence>MQRIRSAAEALKLNTDKVCFTELPASVLLQTSKQTGQYDSADNRADSCCCPLLLNYSIETNLFQMVTLPFFMGDLLRQV</sequence>
<accession>A0A2B4RT36</accession>
<name>A0A2B4RT36_STYPI</name>
<dbReference type="EMBL" id="LSMT01000363">
    <property type="protein sequence ID" value="PFX19382.1"/>
    <property type="molecule type" value="Genomic_DNA"/>
</dbReference>
<gene>
    <name evidence="1" type="ORF">AWC38_SpisGene16209</name>
</gene>
<comment type="caution">
    <text evidence="1">The sequence shown here is derived from an EMBL/GenBank/DDBJ whole genome shotgun (WGS) entry which is preliminary data.</text>
</comment>
<protein>
    <submittedName>
        <fullName evidence="1">Uncharacterized protein</fullName>
    </submittedName>
</protein>